<dbReference type="PANTHER" id="PTHR10201:SF224">
    <property type="entry name" value="MATRIX METALLOPEPTIDASE 17B"/>
    <property type="match status" value="1"/>
</dbReference>
<dbReference type="PIRSF" id="PIRSF001191">
    <property type="entry name" value="Peptidase_M10A_matrix"/>
    <property type="match status" value="1"/>
</dbReference>
<dbReference type="InterPro" id="IPR018487">
    <property type="entry name" value="Hemopexin-like_repeat"/>
</dbReference>
<evidence type="ECO:0000256" key="5">
    <source>
        <dbReference type="ARBA" id="ARBA00022833"/>
    </source>
</evidence>
<dbReference type="SMART" id="SM00120">
    <property type="entry name" value="HX"/>
    <property type="match status" value="3"/>
</dbReference>
<dbReference type="SMART" id="SM00235">
    <property type="entry name" value="ZnMc"/>
    <property type="match status" value="1"/>
</dbReference>
<dbReference type="CDD" id="cd04278">
    <property type="entry name" value="ZnMc_MMP"/>
    <property type="match status" value="1"/>
</dbReference>
<gene>
    <name evidence="16" type="ORF">J4Q44_G00304200</name>
</gene>
<feature type="compositionally biased region" description="Acidic residues" evidence="13">
    <location>
        <begin position="464"/>
        <end position="476"/>
    </location>
</feature>
<feature type="binding site" evidence="10">
    <location>
        <position position="347"/>
    </location>
    <ligand>
        <name>Ca(2+)</name>
        <dbReference type="ChEBI" id="CHEBI:29108"/>
        <label>4</label>
    </ligand>
</feature>
<feature type="region of interest" description="Disordered" evidence="13">
    <location>
        <begin position="431"/>
        <end position="476"/>
    </location>
</feature>
<feature type="compositionally biased region" description="Low complexity" evidence="13">
    <location>
        <begin position="27"/>
        <end position="47"/>
    </location>
</feature>
<feature type="repeat" description="Hemopexin" evidence="12">
    <location>
        <begin position="483"/>
        <end position="530"/>
    </location>
</feature>
<feature type="compositionally biased region" description="Basic and acidic residues" evidence="13">
    <location>
        <begin position="435"/>
        <end position="445"/>
    </location>
</feature>
<comment type="caution">
    <text evidence="16">The sequence shown here is derived from an EMBL/GenBank/DDBJ whole genome shotgun (WGS) entry which is preliminary data.</text>
</comment>
<keyword evidence="6 10" id="KW-0106">Calcium</keyword>
<comment type="similarity">
    <text evidence="1">Belongs to the peptidase M10A family.</text>
</comment>
<feature type="binding site" evidence="9">
    <location>
        <position position="261"/>
    </location>
    <ligand>
        <name>Zn(2+)</name>
        <dbReference type="ChEBI" id="CHEBI:29105"/>
        <label>2</label>
        <note>catalytic</note>
    </ligand>
</feature>
<dbReference type="SUPFAM" id="SSF50923">
    <property type="entry name" value="Hemopexin-like domain"/>
    <property type="match status" value="1"/>
</dbReference>
<dbReference type="SUPFAM" id="SSF47090">
    <property type="entry name" value="PGBD-like"/>
    <property type="match status" value="1"/>
</dbReference>
<evidence type="ECO:0000256" key="6">
    <source>
        <dbReference type="ARBA" id="ARBA00022837"/>
    </source>
</evidence>
<feature type="binding site" evidence="10">
    <location>
        <position position="218"/>
    </location>
    <ligand>
        <name>Zn(2+)</name>
        <dbReference type="ChEBI" id="CHEBI:29105"/>
        <label>1</label>
    </ligand>
</feature>
<feature type="binding site" evidence="10">
    <location>
        <position position="210"/>
    </location>
    <ligand>
        <name>Ca(2+)</name>
        <dbReference type="ChEBI" id="CHEBI:29108"/>
        <label>3</label>
    </ligand>
</feature>
<dbReference type="Gene3D" id="3.40.390.10">
    <property type="entry name" value="Collagenase (Catalytic Domain)"/>
    <property type="match status" value="1"/>
</dbReference>
<dbReference type="Pfam" id="PF01471">
    <property type="entry name" value="PG_binding_1"/>
    <property type="match status" value="1"/>
</dbReference>
<feature type="chain" id="PRO_5042959466" description="Peptidase metallopeptidase domain-containing protein" evidence="14">
    <location>
        <begin position="20"/>
        <end position="624"/>
    </location>
</feature>
<dbReference type="InterPro" id="IPR006026">
    <property type="entry name" value="Peptidase_Metallo"/>
</dbReference>
<feature type="region of interest" description="Disordered" evidence="13">
    <location>
        <begin position="27"/>
        <end position="49"/>
    </location>
</feature>
<dbReference type="EMBL" id="JAGTTL010000029">
    <property type="protein sequence ID" value="KAK6298910.1"/>
    <property type="molecule type" value="Genomic_DNA"/>
</dbReference>
<proteinExistence type="inferred from homology"/>
<feature type="region of interest" description="Disordered" evidence="13">
    <location>
        <begin position="111"/>
        <end position="131"/>
    </location>
</feature>
<keyword evidence="17" id="KW-1185">Reference proteome</keyword>
<comment type="cofactor">
    <cofactor evidence="10">
        <name>Zn(2+)</name>
        <dbReference type="ChEBI" id="CHEBI:29105"/>
    </cofactor>
    <text evidence="10">Binds 2 Zn(2+) ions per subunit.</text>
</comment>
<sequence>MKAAAWSVLLLCACTQTVSVSGVQGSAVAPTDTTASTSSAPVTPTDDQSTGLVDWLTRYGYLPPSDPSTGQLQAWTAVTHAVRAMQRFAGLEETGVADEETLALMRAPRCSLPDEGEEPRPLANQLQEGQSLRRKRAVTTWTRRNINWRLRSYPTSSSLSRETIRSLVFYALRVWADPTPLEFHEVGGSEGADMQVDFLHGFHGDGYPFDGAGGAVGHAFFPSDPARAGGVHLDAEEEWAFRQPASEGTDLFTVLVHEFGHALGLSHSSARRSVMRPYYQGPVGDPLHYRLGPHDLEHITRLYGNRNHFMVTDVPRLAPEPQLRHRDRHGHRHRHSHFVDRCNTSFDAVANIRGETFFFKGLSMWRVSTGGLVSGRGASVRRLWGGLPPNLPPLQAVLERHSDHAIIFITGSQFWLFKDLSLQEGYPRPLSALTKRGETEGKGGEEEQGMMWDPEEGPVWGDIGEGEAGGEEEESDTWTELIRGGVNGITTERDGSIYLFKGDLYWKFPHPASVPEAGYPRSLATDWLDCPHPSTPVLDDFSLSLSPPTGRQELLERRKEEREREESGGQRRGHGLDRDTDRDTDREGLQHWPCTCLNGAKVGSVSVTLFISALLLTLLPLITV</sequence>
<dbReference type="PROSITE" id="PS51642">
    <property type="entry name" value="HEMOPEXIN_2"/>
    <property type="match status" value="3"/>
</dbReference>
<reference evidence="16 17" key="1">
    <citation type="submission" date="2021-04" db="EMBL/GenBank/DDBJ databases">
        <authorList>
            <person name="De Guttry C."/>
            <person name="Zahm M."/>
            <person name="Klopp C."/>
            <person name="Cabau C."/>
            <person name="Louis A."/>
            <person name="Berthelot C."/>
            <person name="Parey E."/>
            <person name="Roest Crollius H."/>
            <person name="Montfort J."/>
            <person name="Robinson-Rechavi M."/>
            <person name="Bucao C."/>
            <person name="Bouchez O."/>
            <person name="Gislard M."/>
            <person name="Lluch J."/>
            <person name="Milhes M."/>
            <person name="Lampietro C."/>
            <person name="Lopez Roques C."/>
            <person name="Donnadieu C."/>
            <person name="Braasch I."/>
            <person name="Desvignes T."/>
            <person name="Postlethwait J."/>
            <person name="Bobe J."/>
            <person name="Wedekind C."/>
            <person name="Guiguen Y."/>
        </authorList>
    </citation>
    <scope>NUCLEOTIDE SEQUENCE [LARGE SCALE GENOMIC DNA]</scope>
    <source>
        <strain evidence="16">Cs_M1</strain>
        <tissue evidence="16">Blood</tissue>
    </source>
</reference>
<feature type="modified residue" description="Phosphotyrosine; by PKDCC" evidence="11">
    <location>
        <position position="426"/>
    </location>
</feature>
<evidence type="ECO:0000313" key="16">
    <source>
        <dbReference type="EMBL" id="KAK6298910.1"/>
    </source>
</evidence>
<dbReference type="Gene3D" id="2.110.10.10">
    <property type="entry name" value="Hemopexin-like domain"/>
    <property type="match status" value="2"/>
</dbReference>
<dbReference type="InterPro" id="IPR021190">
    <property type="entry name" value="Pept_M10A"/>
</dbReference>
<protein>
    <recommendedName>
        <fullName evidence="15">Peptidase metallopeptidase domain-containing protein</fullName>
    </recommendedName>
</protein>
<keyword evidence="14" id="KW-0732">Signal</keyword>
<keyword evidence="3 9" id="KW-0479">Metal-binding</keyword>
<feature type="binding site" evidence="10">
    <location>
        <position position="205"/>
    </location>
    <ligand>
        <name>Zn(2+)</name>
        <dbReference type="ChEBI" id="CHEBI:29105"/>
        <label>1</label>
    </ligand>
</feature>
<feature type="repeat" description="Hemopexin" evidence="12">
    <location>
        <begin position="391"/>
        <end position="437"/>
    </location>
</feature>
<keyword evidence="5 9" id="KW-0862">Zinc</keyword>
<evidence type="ECO:0000256" key="13">
    <source>
        <dbReference type="SAM" id="MobiDB-lite"/>
    </source>
</evidence>
<keyword evidence="7" id="KW-0482">Metalloprotease</keyword>
<feature type="region of interest" description="Disordered" evidence="13">
    <location>
        <begin position="538"/>
        <end position="585"/>
    </location>
</feature>
<keyword evidence="4" id="KW-0378">Hydrolase</keyword>
<dbReference type="GO" id="GO:0004222">
    <property type="term" value="F:metalloendopeptidase activity"/>
    <property type="evidence" value="ECO:0007669"/>
    <property type="project" value="InterPro"/>
</dbReference>
<keyword evidence="2" id="KW-0645">Protease</keyword>
<dbReference type="InterPro" id="IPR024079">
    <property type="entry name" value="MetalloPept_cat_dom_sf"/>
</dbReference>
<feature type="binding site" evidence="10">
    <location>
        <position position="275"/>
    </location>
    <ligand>
        <name>Zn(2+)</name>
        <dbReference type="ChEBI" id="CHEBI:29105"/>
        <label>2</label>
        <note>catalytic</note>
    </ligand>
</feature>
<dbReference type="Pfam" id="PF00413">
    <property type="entry name" value="Peptidase_M10"/>
    <property type="match status" value="1"/>
</dbReference>
<evidence type="ECO:0000313" key="17">
    <source>
        <dbReference type="Proteomes" id="UP001356427"/>
    </source>
</evidence>
<dbReference type="InterPro" id="IPR036375">
    <property type="entry name" value="Hemopexin-like_dom_sf"/>
</dbReference>
<dbReference type="PANTHER" id="PTHR10201">
    <property type="entry name" value="MATRIX METALLOPROTEINASE"/>
    <property type="match status" value="1"/>
</dbReference>
<dbReference type="AlphaFoldDB" id="A0AAN8QBL2"/>
<feature type="signal peptide" evidence="14">
    <location>
        <begin position="1"/>
        <end position="19"/>
    </location>
</feature>
<feature type="binding site" evidence="10">
    <location>
        <position position="211"/>
    </location>
    <ligand>
        <name>Ca(2+)</name>
        <dbReference type="ChEBI" id="CHEBI:29108"/>
        <label>3</label>
    </ligand>
</feature>
<evidence type="ECO:0000256" key="14">
    <source>
        <dbReference type="SAM" id="SignalP"/>
    </source>
</evidence>
<dbReference type="InterPro" id="IPR001818">
    <property type="entry name" value="Pept_M10_metallopeptidase"/>
</dbReference>
<feature type="binding site" evidence="10">
    <location>
        <position position="232"/>
    </location>
    <ligand>
        <name>Zn(2+)</name>
        <dbReference type="ChEBI" id="CHEBI:29105"/>
        <label>1</label>
    </ligand>
</feature>
<comment type="cofactor">
    <cofactor evidence="10">
        <name>Ca(2+)</name>
        <dbReference type="ChEBI" id="CHEBI:29108"/>
    </cofactor>
    <text evidence="10">Can bind about 5 Ca(2+) ions per subunit.</text>
</comment>
<dbReference type="GO" id="GO:0031012">
    <property type="term" value="C:extracellular matrix"/>
    <property type="evidence" value="ECO:0007669"/>
    <property type="project" value="InterPro"/>
</dbReference>
<evidence type="ECO:0000256" key="2">
    <source>
        <dbReference type="ARBA" id="ARBA00022670"/>
    </source>
</evidence>
<evidence type="ECO:0000256" key="9">
    <source>
        <dbReference type="PIRSR" id="PIRSR001191-2"/>
    </source>
</evidence>
<dbReference type="PRINTS" id="PR00138">
    <property type="entry name" value="MATRIXIN"/>
</dbReference>
<dbReference type="InterPro" id="IPR033739">
    <property type="entry name" value="M10A_MMP"/>
</dbReference>
<feature type="compositionally biased region" description="Basic and acidic residues" evidence="13">
    <location>
        <begin position="553"/>
        <end position="585"/>
    </location>
</feature>
<feature type="active site" evidence="8">
    <location>
        <position position="258"/>
    </location>
</feature>
<evidence type="ECO:0000256" key="11">
    <source>
        <dbReference type="PIRSR" id="PIRSR621190-4"/>
    </source>
</evidence>
<feature type="repeat" description="Hemopexin" evidence="12">
    <location>
        <begin position="339"/>
        <end position="387"/>
    </location>
</feature>
<accession>A0AAN8QBL2</accession>
<feature type="binding site" evidence="10">
    <location>
        <position position="203"/>
    </location>
    <ligand>
        <name>Zn(2+)</name>
        <dbReference type="ChEBI" id="CHEBI:29105"/>
        <label>1</label>
    </ligand>
</feature>
<feature type="binding site" evidence="10">
    <location>
        <position position="237"/>
    </location>
    <ligand>
        <name>Ca(2+)</name>
        <dbReference type="ChEBI" id="CHEBI:29108"/>
        <label>3</label>
    </ligand>
</feature>
<evidence type="ECO:0000259" key="15">
    <source>
        <dbReference type="SMART" id="SM00235"/>
    </source>
</evidence>
<feature type="binding site" evidence="10">
    <location>
        <position position="237"/>
    </location>
    <ligand>
        <name>Ca(2+)</name>
        <dbReference type="ChEBI" id="CHEBI:29108"/>
        <label>1</label>
    </ligand>
</feature>
<evidence type="ECO:0000256" key="1">
    <source>
        <dbReference type="ARBA" id="ARBA00010370"/>
    </source>
</evidence>
<dbReference type="GO" id="GO:0030198">
    <property type="term" value="P:extracellular matrix organization"/>
    <property type="evidence" value="ECO:0007669"/>
    <property type="project" value="TreeGrafter"/>
</dbReference>
<dbReference type="GO" id="GO:0005615">
    <property type="term" value="C:extracellular space"/>
    <property type="evidence" value="ECO:0007669"/>
    <property type="project" value="TreeGrafter"/>
</dbReference>
<organism evidence="16 17">
    <name type="scientific">Coregonus suidteri</name>
    <dbReference type="NCBI Taxonomy" id="861788"/>
    <lineage>
        <taxon>Eukaryota</taxon>
        <taxon>Metazoa</taxon>
        <taxon>Chordata</taxon>
        <taxon>Craniata</taxon>
        <taxon>Vertebrata</taxon>
        <taxon>Euteleostomi</taxon>
        <taxon>Actinopterygii</taxon>
        <taxon>Neopterygii</taxon>
        <taxon>Teleostei</taxon>
        <taxon>Protacanthopterygii</taxon>
        <taxon>Salmoniformes</taxon>
        <taxon>Salmonidae</taxon>
        <taxon>Coregoninae</taxon>
        <taxon>Coregonus</taxon>
    </lineage>
</organism>
<feature type="binding site" evidence="10">
    <location>
        <position position="193"/>
    </location>
    <ligand>
        <name>Ca(2+)</name>
        <dbReference type="ChEBI" id="CHEBI:29108"/>
        <label>2</label>
    </ligand>
</feature>
<dbReference type="SUPFAM" id="SSF55486">
    <property type="entry name" value="Metalloproteases ('zincins'), catalytic domain"/>
    <property type="match status" value="1"/>
</dbReference>
<feature type="binding site" evidence="10">
    <location>
        <position position="234"/>
    </location>
    <ligand>
        <name>Ca(2+)</name>
        <dbReference type="ChEBI" id="CHEBI:29108"/>
        <label>3</label>
    </ligand>
</feature>
<dbReference type="InterPro" id="IPR036365">
    <property type="entry name" value="PGBD-like_sf"/>
</dbReference>
<evidence type="ECO:0000256" key="4">
    <source>
        <dbReference type="ARBA" id="ARBA00022801"/>
    </source>
</evidence>
<dbReference type="InterPro" id="IPR002477">
    <property type="entry name" value="Peptidoglycan-bd-like"/>
</dbReference>
<evidence type="ECO:0000256" key="10">
    <source>
        <dbReference type="PIRSR" id="PIRSR621190-2"/>
    </source>
</evidence>
<feature type="binding site" evidence="9">
    <location>
        <position position="267"/>
    </location>
    <ligand>
        <name>Zn(2+)</name>
        <dbReference type="ChEBI" id="CHEBI:29105"/>
        <label>2</label>
        <note>catalytic</note>
    </ligand>
</feature>
<dbReference type="FunFam" id="3.40.390.10:FF:000070">
    <property type="entry name" value="Matrix metallopeptidase 25b"/>
    <property type="match status" value="1"/>
</dbReference>
<feature type="domain" description="Peptidase metallopeptidase" evidence="15">
    <location>
        <begin position="137"/>
        <end position="305"/>
    </location>
</feature>
<feature type="binding site" description="in inhibited form" evidence="10">
    <location>
        <position position="110"/>
    </location>
    <ligand>
        <name>Zn(2+)</name>
        <dbReference type="ChEBI" id="CHEBI:29105"/>
        <label>2</label>
        <note>catalytic</note>
    </ligand>
</feature>
<dbReference type="Pfam" id="PF00045">
    <property type="entry name" value="Hemopexin"/>
    <property type="match status" value="2"/>
</dbReference>
<dbReference type="Proteomes" id="UP001356427">
    <property type="component" value="Unassembled WGS sequence"/>
</dbReference>
<evidence type="ECO:0000256" key="3">
    <source>
        <dbReference type="ARBA" id="ARBA00022723"/>
    </source>
</evidence>
<dbReference type="GO" id="GO:0030574">
    <property type="term" value="P:collagen catabolic process"/>
    <property type="evidence" value="ECO:0007669"/>
    <property type="project" value="TreeGrafter"/>
</dbReference>
<name>A0AAN8QBL2_9TELE</name>
<feature type="binding site" evidence="9">
    <location>
        <position position="257"/>
    </location>
    <ligand>
        <name>Zn(2+)</name>
        <dbReference type="ChEBI" id="CHEBI:29105"/>
        <label>2</label>
        <note>catalytic</note>
    </ligand>
</feature>
<evidence type="ECO:0000256" key="8">
    <source>
        <dbReference type="PIRSR" id="PIRSR001191-1"/>
    </source>
</evidence>
<evidence type="ECO:0000256" key="12">
    <source>
        <dbReference type="PROSITE-ProRule" id="PRU01011"/>
    </source>
</evidence>
<evidence type="ECO:0000256" key="7">
    <source>
        <dbReference type="ARBA" id="ARBA00023049"/>
    </source>
</evidence>
<dbReference type="GO" id="GO:0006508">
    <property type="term" value="P:proteolysis"/>
    <property type="evidence" value="ECO:0007669"/>
    <property type="project" value="UniProtKB-KW"/>
</dbReference>
<dbReference type="GO" id="GO:0008270">
    <property type="term" value="F:zinc ion binding"/>
    <property type="evidence" value="ECO:0007669"/>
    <property type="project" value="InterPro"/>
</dbReference>